<organism evidence="1">
    <name type="scientific">uncultured Caudovirales phage</name>
    <dbReference type="NCBI Taxonomy" id="2100421"/>
    <lineage>
        <taxon>Viruses</taxon>
        <taxon>Duplodnaviria</taxon>
        <taxon>Heunggongvirae</taxon>
        <taxon>Uroviricota</taxon>
        <taxon>Caudoviricetes</taxon>
        <taxon>Peduoviridae</taxon>
        <taxon>Maltschvirus</taxon>
        <taxon>Maltschvirus maltsch</taxon>
    </lineage>
</organism>
<protein>
    <recommendedName>
        <fullName evidence="2">Transglycosylase SLT domain-containing protein</fullName>
    </recommendedName>
</protein>
<sequence length="139" mass="16273">MKKLFALLTAWYLVFWSLLPGHTPVAHAKPHTEAKPTEMSEFHWTKRALKLYAKQFMRMAYPEWNLSEHRALMKLWGKESAWNPAADNPNSSAFGIPQLLNLDPETPAPLQIERGLAYIQHRYEKPSVAWSHWRTNGWY</sequence>
<evidence type="ECO:0008006" key="2">
    <source>
        <dbReference type="Google" id="ProtNLM"/>
    </source>
</evidence>
<dbReference type="EMBL" id="LR796377">
    <property type="protein sequence ID" value="CAB4140142.1"/>
    <property type="molecule type" value="Genomic_DNA"/>
</dbReference>
<accession>A0A6J5M1X5</accession>
<gene>
    <name evidence="1" type="ORF">UFOVP404_31</name>
</gene>
<dbReference type="Gene3D" id="1.10.530.10">
    <property type="match status" value="1"/>
</dbReference>
<name>A0A6J5M1X5_9CAUD</name>
<evidence type="ECO:0000313" key="1">
    <source>
        <dbReference type="EMBL" id="CAB4140142.1"/>
    </source>
</evidence>
<reference evidence="1" key="1">
    <citation type="submission" date="2020-04" db="EMBL/GenBank/DDBJ databases">
        <authorList>
            <person name="Chiriac C."/>
            <person name="Salcher M."/>
            <person name="Ghai R."/>
            <person name="Kavagutti S V."/>
        </authorList>
    </citation>
    <scope>NUCLEOTIDE SEQUENCE</scope>
</reference>
<proteinExistence type="predicted"/>